<sequence>MSKAKKQLGRYDAIIVEIFRQHYRQGIESFEFSRSKFAEVAANLGIDLPKNIGDVLYSFRFRKDLPKEISDTAPIGLEWVIELAGQANYRFKLSQINRIIPNPNLIQTKILDSTPEIIVKYALSDEQALLAKVRYNRLIDIFLGITTYSLQNHLRTTVKGIGQIEIDEIYVGVNRNGTHFVIPIQAKGGGDQLGVVQTKQDIACCEAKFPELICRPVSVQFMPNNLIAIFELTLEEDEVKVVDEKHYKLVPADEISREELRSYKTR</sequence>
<reference evidence="1 2" key="1">
    <citation type="submission" date="2017-07" db="EMBL/GenBank/DDBJ databases">
        <title>Genomes of Fischerella (Mastigocladus) sp. strains.</title>
        <authorList>
            <person name="Miller S.R."/>
        </authorList>
    </citation>
    <scope>NUCLEOTIDE SEQUENCE [LARGE SCALE GENOMIC DNA]</scope>
    <source>
        <strain evidence="1 2">CCMEE 5318</strain>
    </source>
</reference>
<keyword evidence="1" id="KW-0255">Endonuclease</keyword>
<protein>
    <submittedName>
        <fullName evidence="1">Endonuclease</fullName>
    </submittedName>
</protein>
<accession>A0A2N6LMV9</accession>
<dbReference type="EMBL" id="NMQE01000078">
    <property type="protein sequence ID" value="PMB26747.1"/>
    <property type="molecule type" value="Genomic_DNA"/>
</dbReference>
<name>A0A2N6LMV9_9CYAN</name>
<keyword evidence="1" id="KW-0540">Nuclease</keyword>
<evidence type="ECO:0000313" key="2">
    <source>
        <dbReference type="Proteomes" id="UP000235081"/>
    </source>
</evidence>
<dbReference type="Proteomes" id="UP000235081">
    <property type="component" value="Unassembled WGS sequence"/>
</dbReference>
<evidence type="ECO:0000313" key="1">
    <source>
        <dbReference type="EMBL" id="PMB26747.1"/>
    </source>
</evidence>
<gene>
    <name evidence="1" type="ORF">CEN46_03010</name>
</gene>
<keyword evidence="1" id="KW-0378">Hydrolase</keyword>
<proteinExistence type="predicted"/>
<dbReference type="GO" id="GO:0004519">
    <property type="term" value="F:endonuclease activity"/>
    <property type="evidence" value="ECO:0007669"/>
    <property type="project" value="UniProtKB-KW"/>
</dbReference>
<organism evidence="1 2">
    <name type="scientific">Fischerella thermalis CCMEE 5318</name>
    <dbReference type="NCBI Taxonomy" id="2019666"/>
    <lineage>
        <taxon>Bacteria</taxon>
        <taxon>Bacillati</taxon>
        <taxon>Cyanobacteriota</taxon>
        <taxon>Cyanophyceae</taxon>
        <taxon>Nostocales</taxon>
        <taxon>Hapalosiphonaceae</taxon>
        <taxon>Fischerella</taxon>
    </lineage>
</organism>
<dbReference type="AlphaFoldDB" id="A0A2N6LMV9"/>
<dbReference type="RefSeq" id="WP_102180387.1">
    <property type="nucleotide sequence ID" value="NZ_NMQE01000078.1"/>
</dbReference>
<comment type="caution">
    <text evidence="1">The sequence shown here is derived from an EMBL/GenBank/DDBJ whole genome shotgun (WGS) entry which is preliminary data.</text>
</comment>